<reference evidence="17 18" key="1">
    <citation type="submission" date="2021-06" db="EMBL/GenBank/DDBJ databases">
        <title>Candida outbreak in Lebanon.</title>
        <authorList>
            <person name="Finianos M."/>
        </authorList>
    </citation>
    <scope>NUCLEOTIDE SEQUENCE [LARGE SCALE GENOMIC DNA]</scope>
    <source>
        <strain evidence="17">CA3LBN</strain>
    </source>
</reference>
<evidence type="ECO:0000256" key="13">
    <source>
        <dbReference type="ARBA" id="ARBA00023157"/>
    </source>
</evidence>
<keyword evidence="12" id="KW-0472">Membrane</keyword>
<comment type="similarity">
    <text evidence="3">Belongs to the EROs family.</text>
</comment>
<keyword evidence="9" id="KW-0274">FAD</keyword>
<keyword evidence="11" id="KW-0560">Oxidoreductase</keyword>
<evidence type="ECO:0000256" key="2">
    <source>
        <dbReference type="ARBA" id="ARBA00004367"/>
    </source>
</evidence>
<accession>A0ABX8I694</accession>
<dbReference type="InterPro" id="IPR037192">
    <property type="entry name" value="ERO1-like_sf"/>
</dbReference>
<keyword evidence="15" id="KW-0676">Redox-active center</keyword>
<sequence length="541" mass="61988">MNLFLLFLATLATLATAAFSPFDSPDFCSQIITPTCNTTFSYIDAVNAQLRDSVVDLISKPFFRFFKLDLDKQCKFWNAQHFCATRNCAVEVLSPEQFNWSDIPDDLSPSKLGEISRASSAHDEADTCEDLDYCHIDDDHNCVFVDLKENPERFTGYGGAQSFDVWKAIYSENCFPNTNPMSMSPDSEPEQCVEKNLFYRLISGMHASIAVHLSNEYLDAETEEFHPNLKVFMERVGKFNDRLSNIYFNYALVSQAIVKLSEIVSLPTYIKENHESTSSDESQLRTNEDVSPAVYAELLSNINSTLSSQVLFETHSLFDPIKSSPDLKNEFRSRFRNVSAIMDCVGCDRCRMWGKLQTIGYGTALKVLFESEDPNTQHLLKFRRIELVALFNTFDRLSKSVEAINNFKSMYLQHLEDVAAGKVKHGDYEPLHDKGIEFPFVAFSPVTKKEPSKEALKEASQVFAKDNFDEGKIVNVKGRTQGFWEELEDVKAALWFIWDIYYQFPRRVFEYVLYYANGWWNVYVGRAIYVPQGKTNINDEL</sequence>
<comment type="subunit">
    <text evidence="4">May function both as a monomer and a homodimer.</text>
</comment>
<evidence type="ECO:0000256" key="6">
    <source>
        <dbReference type="ARBA" id="ARBA00022630"/>
    </source>
</evidence>
<evidence type="ECO:0000256" key="15">
    <source>
        <dbReference type="ARBA" id="ARBA00023284"/>
    </source>
</evidence>
<name>A0ABX8I694_9ASCO</name>
<keyword evidence="5" id="KW-0813">Transport</keyword>
<evidence type="ECO:0000256" key="4">
    <source>
        <dbReference type="ARBA" id="ARBA00011802"/>
    </source>
</evidence>
<dbReference type="SUPFAM" id="SSF110019">
    <property type="entry name" value="ERO1-like"/>
    <property type="match status" value="1"/>
</dbReference>
<evidence type="ECO:0000256" key="11">
    <source>
        <dbReference type="ARBA" id="ARBA00023002"/>
    </source>
</evidence>
<evidence type="ECO:0000256" key="14">
    <source>
        <dbReference type="ARBA" id="ARBA00023180"/>
    </source>
</evidence>
<evidence type="ECO:0000256" key="10">
    <source>
        <dbReference type="ARBA" id="ARBA00022982"/>
    </source>
</evidence>
<evidence type="ECO:0000256" key="1">
    <source>
        <dbReference type="ARBA" id="ARBA00001974"/>
    </source>
</evidence>
<evidence type="ECO:0000256" key="16">
    <source>
        <dbReference type="SAM" id="SignalP"/>
    </source>
</evidence>
<evidence type="ECO:0000256" key="3">
    <source>
        <dbReference type="ARBA" id="ARBA00008277"/>
    </source>
</evidence>
<evidence type="ECO:0000256" key="7">
    <source>
        <dbReference type="ARBA" id="ARBA00022729"/>
    </source>
</evidence>
<evidence type="ECO:0000256" key="9">
    <source>
        <dbReference type="ARBA" id="ARBA00022827"/>
    </source>
</evidence>
<evidence type="ECO:0000256" key="5">
    <source>
        <dbReference type="ARBA" id="ARBA00022448"/>
    </source>
</evidence>
<dbReference type="EMBL" id="CP076663">
    <property type="protein sequence ID" value="QWU88801.1"/>
    <property type="molecule type" value="Genomic_DNA"/>
</dbReference>
<keyword evidence="10" id="KW-0249">Electron transport</keyword>
<evidence type="ECO:0000313" key="17">
    <source>
        <dbReference type="EMBL" id="QWU88801.1"/>
    </source>
</evidence>
<protein>
    <recommendedName>
        <fullName evidence="19">Endoplasmic oxidoreductin-1</fullName>
    </recommendedName>
</protein>
<dbReference type="PANTHER" id="PTHR12613">
    <property type="entry name" value="ERO1-RELATED"/>
    <property type="match status" value="1"/>
</dbReference>
<keyword evidence="13" id="KW-1015">Disulfide bond</keyword>
<dbReference type="PIRSF" id="PIRSF017205">
    <property type="entry name" value="ERO1"/>
    <property type="match status" value="1"/>
</dbReference>
<evidence type="ECO:0000256" key="8">
    <source>
        <dbReference type="ARBA" id="ARBA00022824"/>
    </source>
</evidence>
<proteinExistence type="inferred from homology"/>
<feature type="signal peptide" evidence="16">
    <location>
        <begin position="1"/>
        <end position="17"/>
    </location>
</feature>
<organism evidence="17 18">
    <name type="scientific">Candidozyma haemuli</name>
    <dbReference type="NCBI Taxonomy" id="45357"/>
    <lineage>
        <taxon>Eukaryota</taxon>
        <taxon>Fungi</taxon>
        <taxon>Dikarya</taxon>
        <taxon>Ascomycota</taxon>
        <taxon>Saccharomycotina</taxon>
        <taxon>Pichiomycetes</taxon>
        <taxon>Metschnikowiaceae</taxon>
        <taxon>Candidozyma</taxon>
    </lineage>
</organism>
<dbReference type="InterPro" id="IPR007266">
    <property type="entry name" value="Ero1"/>
</dbReference>
<evidence type="ECO:0008006" key="19">
    <source>
        <dbReference type="Google" id="ProtNLM"/>
    </source>
</evidence>
<comment type="cofactor">
    <cofactor evidence="1">
        <name>FAD</name>
        <dbReference type="ChEBI" id="CHEBI:57692"/>
    </cofactor>
</comment>
<evidence type="ECO:0000256" key="12">
    <source>
        <dbReference type="ARBA" id="ARBA00023136"/>
    </source>
</evidence>
<gene>
    <name evidence="17" type="ORF">CA3LBN_003109</name>
</gene>
<keyword evidence="7 16" id="KW-0732">Signal</keyword>
<feature type="chain" id="PRO_5045108766" description="Endoplasmic oxidoreductin-1" evidence="16">
    <location>
        <begin position="18"/>
        <end position="541"/>
    </location>
</feature>
<keyword evidence="14" id="KW-0325">Glycoprotein</keyword>
<dbReference type="Proteomes" id="UP000825434">
    <property type="component" value="Chromosome 3"/>
</dbReference>
<comment type="subcellular location">
    <subcellularLocation>
        <location evidence="2">Endoplasmic reticulum membrane</location>
        <topology evidence="2">Peripheral membrane protein</topology>
        <orientation evidence="2">Lumenal side</orientation>
    </subcellularLocation>
</comment>
<dbReference type="Pfam" id="PF04137">
    <property type="entry name" value="ERO1"/>
    <property type="match status" value="1"/>
</dbReference>
<keyword evidence="6" id="KW-0285">Flavoprotein</keyword>
<keyword evidence="18" id="KW-1185">Reference proteome</keyword>
<dbReference type="PANTHER" id="PTHR12613:SF0">
    <property type="entry name" value="ERO1-LIKE PROTEIN"/>
    <property type="match status" value="1"/>
</dbReference>
<keyword evidence="8" id="KW-0256">Endoplasmic reticulum</keyword>
<evidence type="ECO:0000313" key="18">
    <source>
        <dbReference type="Proteomes" id="UP000825434"/>
    </source>
</evidence>